<evidence type="ECO:0000256" key="1">
    <source>
        <dbReference type="SAM" id="SignalP"/>
    </source>
</evidence>
<keyword evidence="1" id="KW-0732">Signal</keyword>
<evidence type="ECO:0000313" key="3">
    <source>
        <dbReference type="Proteomes" id="UP001497382"/>
    </source>
</evidence>
<dbReference type="AlphaFoldDB" id="A0AAV1YYG8"/>
<name>A0AAV1YYG8_9ARAC</name>
<proteinExistence type="predicted"/>
<accession>A0AAV1YYG8</accession>
<keyword evidence="3" id="KW-1185">Reference proteome</keyword>
<gene>
    <name evidence="2" type="ORF">LARSCL_LOCUS1309</name>
</gene>
<reference evidence="2 3" key="1">
    <citation type="submission" date="2024-04" db="EMBL/GenBank/DDBJ databases">
        <authorList>
            <person name="Rising A."/>
            <person name="Reimegard J."/>
            <person name="Sonavane S."/>
            <person name="Akerstrom W."/>
            <person name="Nylinder S."/>
            <person name="Hedman E."/>
            <person name="Kallberg Y."/>
        </authorList>
    </citation>
    <scope>NUCLEOTIDE SEQUENCE [LARGE SCALE GENOMIC DNA]</scope>
</reference>
<organism evidence="2 3">
    <name type="scientific">Larinioides sclopetarius</name>
    <dbReference type="NCBI Taxonomy" id="280406"/>
    <lineage>
        <taxon>Eukaryota</taxon>
        <taxon>Metazoa</taxon>
        <taxon>Ecdysozoa</taxon>
        <taxon>Arthropoda</taxon>
        <taxon>Chelicerata</taxon>
        <taxon>Arachnida</taxon>
        <taxon>Araneae</taxon>
        <taxon>Araneomorphae</taxon>
        <taxon>Entelegynae</taxon>
        <taxon>Araneoidea</taxon>
        <taxon>Araneidae</taxon>
        <taxon>Larinioides</taxon>
    </lineage>
</organism>
<dbReference type="EMBL" id="CAXIEN010000007">
    <property type="protein sequence ID" value="CAL1262988.1"/>
    <property type="molecule type" value="Genomic_DNA"/>
</dbReference>
<feature type="chain" id="PRO_5043449553" evidence="1">
    <location>
        <begin position="38"/>
        <end position="76"/>
    </location>
</feature>
<sequence>MIIHGTKPERMARIRFHLHFLLCIDCNFWSGCPVVSSKTYNCCVEPCLFSNEVLIKKLRKIKFRELFHHKDKLLDE</sequence>
<dbReference type="Proteomes" id="UP001497382">
    <property type="component" value="Unassembled WGS sequence"/>
</dbReference>
<feature type="signal peptide" evidence="1">
    <location>
        <begin position="1"/>
        <end position="37"/>
    </location>
</feature>
<protein>
    <submittedName>
        <fullName evidence="2">Uncharacterized protein</fullName>
    </submittedName>
</protein>
<evidence type="ECO:0000313" key="2">
    <source>
        <dbReference type="EMBL" id="CAL1262988.1"/>
    </source>
</evidence>
<comment type="caution">
    <text evidence="2">The sequence shown here is derived from an EMBL/GenBank/DDBJ whole genome shotgun (WGS) entry which is preliminary data.</text>
</comment>